<reference evidence="2" key="5">
    <citation type="submission" date="2015-06" db="UniProtKB">
        <authorList>
            <consortium name="EnsemblFungi"/>
        </authorList>
    </citation>
    <scope>IDENTIFICATION</scope>
    <source>
        <strain evidence="2">ATCC 64411</strain>
    </source>
</reference>
<evidence type="ECO:0000313" key="2">
    <source>
        <dbReference type="EnsemblFungi" id="MAPG_06723T0"/>
    </source>
</evidence>
<keyword evidence="3" id="KW-1185">Reference proteome</keyword>
<dbReference type="EMBL" id="GL876970">
    <property type="protein sequence ID" value="KLU87730.1"/>
    <property type="molecule type" value="Genomic_DNA"/>
</dbReference>
<dbReference type="VEuPathDB" id="FungiDB:MAPG_06723"/>
<name>A0A0C4E2T3_MAGP6</name>
<protein>
    <submittedName>
        <fullName evidence="1 2">Uncharacterized protein</fullName>
    </submittedName>
</protein>
<reference evidence="3" key="2">
    <citation type="submission" date="2010-05" db="EMBL/GenBank/DDBJ databases">
        <title>The genome sequence of Magnaporthe poae strain ATCC 64411.</title>
        <authorList>
            <person name="Ma L.-J."/>
            <person name="Dead R."/>
            <person name="Young S."/>
            <person name="Zeng Q."/>
            <person name="Koehrsen M."/>
            <person name="Alvarado L."/>
            <person name="Berlin A."/>
            <person name="Chapman S.B."/>
            <person name="Chen Z."/>
            <person name="Freedman E."/>
            <person name="Gellesch M."/>
            <person name="Goldberg J."/>
            <person name="Griggs A."/>
            <person name="Gujja S."/>
            <person name="Heilman E.R."/>
            <person name="Heiman D."/>
            <person name="Hepburn T."/>
            <person name="Howarth C."/>
            <person name="Jen D."/>
            <person name="Larson L."/>
            <person name="Mehta T."/>
            <person name="Neiman D."/>
            <person name="Pearson M."/>
            <person name="Roberts A."/>
            <person name="Saif S."/>
            <person name="Shea T."/>
            <person name="Shenoy N."/>
            <person name="Sisk P."/>
            <person name="Stolte C."/>
            <person name="Sykes S."/>
            <person name="Walk T."/>
            <person name="White J."/>
            <person name="Yandava C."/>
            <person name="Haas B."/>
            <person name="Nusbaum C."/>
            <person name="Birren B."/>
        </authorList>
    </citation>
    <scope>NUCLEOTIDE SEQUENCE [LARGE SCALE GENOMIC DNA]</scope>
    <source>
        <strain evidence="3">ATCC 64411 / 73-15</strain>
    </source>
</reference>
<gene>
    <name evidence="1" type="ORF">MAPG_06723</name>
</gene>
<proteinExistence type="predicted"/>
<reference evidence="1" key="3">
    <citation type="submission" date="2011-03" db="EMBL/GenBank/DDBJ databases">
        <title>Annotation of Magnaporthe poae ATCC 64411.</title>
        <authorList>
            <person name="Ma L.-J."/>
            <person name="Dead R."/>
            <person name="Young S.K."/>
            <person name="Zeng Q."/>
            <person name="Gargeya S."/>
            <person name="Fitzgerald M."/>
            <person name="Haas B."/>
            <person name="Abouelleil A."/>
            <person name="Alvarado L."/>
            <person name="Arachchi H.M."/>
            <person name="Berlin A."/>
            <person name="Brown A."/>
            <person name="Chapman S.B."/>
            <person name="Chen Z."/>
            <person name="Dunbar C."/>
            <person name="Freedman E."/>
            <person name="Gearin G."/>
            <person name="Gellesch M."/>
            <person name="Goldberg J."/>
            <person name="Griggs A."/>
            <person name="Gujja S."/>
            <person name="Heiman D."/>
            <person name="Howarth C."/>
            <person name="Larson L."/>
            <person name="Lui A."/>
            <person name="MacDonald P.J.P."/>
            <person name="Mehta T."/>
            <person name="Montmayeur A."/>
            <person name="Murphy C."/>
            <person name="Neiman D."/>
            <person name="Pearson M."/>
            <person name="Priest M."/>
            <person name="Roberts A."/>
            <person name="Saif S."/>
            <person name="Shea T."/>
            <person name="Shenoy N."/>
            <person name="Sisk P."/>
            <person name="Stolte C."/>
            <person name="Sykes S."/>
            <person name="Yandava C."/>
            <person name="Wortman J."/>
            <person name="Nusbaum C."/>
            <person name="Birren B."/>
        </authorList>
    </citation>
    <scope>NUCLEOTIDE SEQUENCE</scope>
    <source>
        <strain evidence="1">ATCC 64411</strain>
    </source>
</reference>
<accession>A0A0C4E2T3</accession>
<evidence type="ECO:0000313" key="1">
    <source>
        <dbReference type="EMBL" id="KLU87730.1"/>
    </source>
</evidence>
<reference evidence="2" key="4">
    <citation type="journal article" date="2015" name="G3 (Bethesda)">
        <title>Genome sequences of three phytopathogenic species of the Magnaporthaceae family of fungi.</title>
        <authorList>
            <person name="Okagaki L.H."/>
            <person name="Nunes C.C."/>
            <person name="Sailsbery J."/>
            <person name="Clay B."/>
            <person name="Brown D."/>
            <person name="John T."/>
            <person name="Oh Y."/>
            <person name="Young N."/>
            <person name="Fitzgerald M."/>
            <person name="Haas B.J."/>
            <person name="Zeng Q."/>
            <person name="Young S."/>
            <person name="Adiconis X."/>
            <person name="Fan L."/>
            <person name="Levin J.Z."/>
            <person name="Mitchell T.K."/>
            <person name="Okubara P.A."/>
            <person name="Farman M.L."/>
            <person name="Kohn L.M."/>
            <person name="Birren B."/>
            <person name="Ma L.-J."/>
            <person name="Dean R.A."/>
        </authorList>
    </citation>
    <scope>NUCLEOTIDE SEQUENCE</scope>
    <source>
        <strain evidence="2">ATCC 64411 / 73-15</strain>
    </source>
</reference>
<dbReference type="EnsemblFungi" id="MAPG_06723T0">
    <property type="protein sequence ID" value="MAPG_06723T0"/>
    <property type="gene ID" value="MAPG_06723"/>
</dbReference>
<evidence type="ECO:0000313" key="3">
    <source>
        <dbReference type="Proteomes" id="UP000011715"/>
    </source>
</evidence>
<dbReference type="Proteomes" id="UP000011715">
    <property type="component" value="Unassembled WGS sequence"/>
</dbReference>
<sequence>MKISRFVPAAAVVIGRVAATGSDTTSAGILPRAAGAADATTDCECLVALFQPSAACGKVNLRLQAKGQDLRCKPFCPTLL</sequence>
<reference evidence="1" key="1">
    <citation type="submission" date="2010-05" db="EMBL/GenBank/DDBJ databases">
        <title>The Genome Sequence of Magnaporthe poae strain ATCC 64411.</title>
        <authorList>
            <consortium name="The Broad Institute Genome Sequencing Platform"/>
            <consortium name="Broad Institute Genome Sequencing Center for Infectious Disease"/>
            <person name="Ma L.-J."/>
            <person name="Dead R."/>
            <person name="Young S."/>
            <person name="Zeng Q."/>
            <person name="Koehrsen M."/>
            <person name="Alvarado L."/>
            <person name="Berlin A."/>
            <person name="Chapman S.B."/>
            <person name="Chen Z."/>
            <person name="Freedman E."/>
            <person name="Gellesch M."/>
            <person name="Goldberg J."/>
            <person name="Griggs A."/>
            <person name="Gujja S."/>
            <person name="Heilman E.R."/>
            <person name="Heiman D."/>
            <person name="Hepburn T."/>
            <person name="Howarth C."/>
            <person name="Jen D."/>
            <person name="Larson L."/>
            <person name="Mehta T."/>
            <person name="Neiman D."/>
            <person name="Pearson M."/>
            <person name="Roberts A."/>
            <person name="Saif S."/>
            <person name="Shea T."/>
            <person name="Shenoy N."/>
            <person name="Sisk P."/>
            <person name="Stolte C."/>
            <person name="Sykes S."/>
            <person name="Walk T."/>
            <person name="White J."/>
            <person name="Yandava C."/>
            <person name="Haas B."/>
            <person name="Nusbaum C."/>
            <person name="Birren B."/>
        </authorList>
    </citation>
    <scope>NUCLEOTIDE SEQUENCE</scope>
    <source>
        <strain evidence="1">ATCC 64411</strain>
    </source>
</reference>
<organism evidence="2 3">
    <name type="scientific">Magnaporthiopsis poae (strain ATCC 64411 / 73-15)</name>
    <name type="common">Kentucky bluegrass fungus</name>
    <name type="synonym">Magnaporthe poae</name>
    <dbReference type="NCBI Taxonomy" id="644358"/>
    <lineage>
        <taxon>Eukaryota</taxon>
        <taxon>Fungi</taxon>
        <taxon>Dikarya</taxon>
        <taxon>Ascomycota</taxon>
        <taxon>Pezizomycotina</taxon>
        <taxon>Sordariomycetes</taxon>
        <taxon>Sordariomycetidae</taxon>
        <taxon>Magnaporthales</taxon>
        <taxon>Magnaporthaceae</taxon>
        <taxon>Magnaporthiopsis</taxon>
    </lineage>
</organism>
<dbReference type="AlphaFoldDB" id="A0A0C4E2T3"/>
<dbReference type="EMBL" id="ADBL01001624">
    <property type="status" value="NOT_ANNOTATED_CDS"/>
    <property type="molecule type" value="Genomic_DNA"/>
</dbReference>